<evidence type="ECO:0000313" key="2">
    <source>
        <dbReference type="EMBL" id="MFC7190398.1"/>
    </source>
</evidence>
<dbReference type="EMBL" id="JBHTAX010000001">
    <property type="protein sequence ID" value="MFC7190398.1"/>
    <property type="molecule type" value="Genomic_DNA"/>
</dbReference>
<dbReference type="RefSeq" id="WP_248907196.1">
    <property type="nucleotide sequence ID" value="NZ_CP109979.1"/>
</dbReference>
<reference evidence="2 3" key="1">
    <citation type="journal article" date="2019" name="Int. J. Syst. Evol. Microbiol.">
        <title>The Global Catalogue of Microorganisms (GCM) 10K type strain sequencing project: providing services to taxonomists for standard genome sequencing and annotation.</title>
        <authorList>
            <consortium name="The Broad Institute Genomics Platform"/>
            <consortium name="The Broad Institute Genome Sequencing Center for Infectious Disease"/>
            <person name="Wu L."/>
            <person name="Ma J."/>
        </authorList>
    </citation>
    <scope>NUCLEOTIDE SEQUENCE [LARGE SCALE GENOMIC DNA]</scope>
    <source>
        <strain evidence="2 3">RDMS1</strain>
    </source>
</reference>
<dbReference type="InterPro" id="IPR058929">
    <property type="entry name" value="Ig_halo"/>
</dbReference>
<name>A0ABD5YM19_9EURY</name>
<comment type="caution">
    <text evidence="2">The sequence shown here is derived from an EMBL/GenBank/DDBJ whole genome shotgun (WGS) entry which is preliminary data.</text>
</comment>
<dbReference type="GeneID" id="76200000"/>
<keyword evidence="3" id="KW-1185">Reference proteome</keyword>
<sequence>MSSSSVRRRPCSRRTVVGAVCLGVLSATSGCLGQLFGMDMPKRNRNVVVENLGDSARNVTVTIDNPDEKHLFRFQYQIKSNATTVAGTFRGPAHTITIHVDESDPRTAEYVPPNGNCDTETIVIEIRDDGAPQIRSHCGGVSGSRTNDTS</sequence>
<protein>
    <recommendedName>
        <fullName evidence="1">Ig-like domain-containing protein</fullName>
    </recommendedName>
</protein>
<accession>A0ABD5YM19</accession>
<proteinExistence type="predicted"/>
<dbReference type="PROSITE" id="PS51257">
    <property type="entry name" value="PROKAR_LIPOPROTEIN"/>
    <property type="match status" value="1"/>
</dbReference>
<organism evidence="2 3">
    <name type="scientific">Halocatena marina</name>
    <dbReference type="NCBI Taxonomy" id="2934937"/>
    <lineage>
        <taxon>Archaea</taxon>
        <taxon>Methanobacteriati</taxon>
        <taxon>Methanobacteriota</taxon>
        <taxon>Stenosarchaea group</taxon>
        <taxon>Halobacteria</taxon>
        <taxon>Halobacteriales</taxon>
        <taxon>Natronomonadaceae</taxon>
        <taxon>Halocatena</taxon>
    </lineage>
</organism>
<dbReference type="Proteomes" id="UP001596417">
    <property type="component" value="Unassembled WGS sequence"/>
</dbReference>
<gene>
    <name evidence="2" type="ORF">ACFQL7_11405</name>
</gene>
<evidence type="ECO:0000259" key="1">
    <source>
        <dbReference type="Pfam" id="PF25942"/>
    </source>
</evidence>
<dbReference type="Pfam" id="PF25942">
    <property type="entry name" value="Ig_halo"/>
    <property type="match status" value="1"/>
</dbReference>
<feature type="domain" description="Ig-like" evidence="1">
    <location>
        <begin position="56"/>
        <end position="138"/>
    </location>
</feature>
<evidence type="ECO:0000313" key="3">
    <source>
        <dbReference type="Proteomes" id="UP001596417"/>
    </source>
</evidence>
<dbReference type="AlphaFoldDB" id="A0ABD5YM19"/>